<organism evidence="3 4">
    <name type="scientific">Drosophila guanche</name>
    <name type="common">Fruit fly</name>
    <dbReference type="NCBI Taxonomy" id="7266"/>
    <lineage>
        <taxon>Eukaryota</taxon>
        <taxon>Metazoa</taxon>
        <taxon>Ecdysozoa</taxon>
        <taxon>Arthropoda</taxon>
        <taxon>Hexapoda</taxon>
        <taxon>Insecta</taxon>
        <taxon>Pterygota</taxon>
        <taxon>Neoptera</taxon>
        <taxon>Endopterygota</taxon>
        <taxon>Diptera</taxon>
        <taxon>Brachycera</taxon>
        <taxon>Muscomorpha</taxon>
        <taxon>Ephydroidea</taxon>
        <taxon>Drosophilidae</taxon>
        <taxon>Drosophila</taxon>
        <taxon>Sophophora</taxon>
    </lineage>
</organism>
<keyword evidence="3" id="KW-0067">ATP-binding</keyword>
<name>A0A3B0JSS9_DROGU</name>
<dbReference type="OMA" id="HHVQSTE"/>
<keyword evidence="3" id="KW-0547">Nucleotide-binding</keyword>
<keyword evidence="1" id="KW-0175">Coiled coil</keyword>
<dbReference type="InterPro" id="IPR042510">
    <property type="entry name" value="CIP2A"/>
</dbReference>
<sequence length="877" mass="99140">MSTLRNPTVATIGNGNSSSSSSTIGNSNNNNESPQQHSSLAHQDAGVAEAIGYMREFSSQAATYHQLKTEESLVYLHRSIALLGTKVHPHYYAPTPGNLELARFFMDLHALMSALDGECEVLWACVALVQHCSRNLEARVAIVEKFCFVPLLSFLLKKTEREERVYRLLVLLQDLTYGIHIAWEEPYLPVVLEHLVDIVHNVEGDGDGAQPSAHALLALSILVNLCYKNFVVLLLFLRSVHISSFCRRIMKYGLLAYKMLIILSEDVHAFEQRELHTFLRTCFAGIEDCLKNWNVAQLRHIVDYLLDSQSHAGLHQAMLSHSHYCEDVEKLLDQIDSRSTMDDLHEDTRKHQQICLDLIFRLISYILDLSDEQSSVISLDAITPRLYEMLGEWLVSDLCGVAAIELLSTLLRRGKGVAVAQQIAREPANLVSLVASAERPETTPAHVVAILRLLLDLLCEPKTEKLVLSKVPESYFDKILASPLALTPQFLSGQSLAQAEVAKAIFCLLLLINFASIAKKAYLEKCCSLLEQPQLQYTLARGMASGNEQVVEAVLQIARFEHFPKSAVAKHLASINSVRLNCSSAAAEAAPQQQQQWYTLSSILKCHRTFINKELSQRVGSLVDNISGIVRRNELQSVPVSQVIELYNHRIDSLKSGMLSLQQRLEQANNQLIGSTQLSNVQNAELEQFQTKNYELLISQERLQIQSKDLKQQTDKLKSNMSNLLKQLSENEDHLKASERRLAVKRSEVAGLRTDCEELKAKLSLKCEELTKLETFSKDSTSRIDKLKKSVLAYEQNIKEKMRSIEERDRELAKTHKSLEEQREGRKKSEDLVSVLETQLQEKKEQIEHLETELKETEDMRKTIMSLMESKKPKRKN</sequence>
<feature type="compositionally biased region" description="Low complexity" evidence="2">
    <location>
        <begin position="11"/>
        <end position="31"/>
    </location>
</feature>
<evidence type="ECO:0000256" key="1">
    <source>
        <dbReference type="SAM" id="Coils"/>
    </source>
</evidence>
<dbReference type="STRING" id="7266.A0A3B0JSS9"/>
<proteinExistence type="predicted"/>
<dbReference type="Proteomes" id="UP000268350">
    <property type="component" value="Unassembled WGS sequence"/>
</dbReference>
<evidence type="ECO:0000313" key="4">
    <source>
        <dbReference type="Proteomes" id="UP000268350"/>
    </source>
</evidence>
<feature type="region of interest" description="Disordered" evidence="2">
    <location>
        <begin position="1"/>
        <end position="41"/>
    </location>
</feature>
<dbReference type="GO" id="GO:0005524">
    <property type="term" value="F:ATP binding"/>
    <property type="evidence" value="ECO:0007669"/>
    <property type="project" value="UniProtKB-KW"/>
</dbReference>
<accession>A0A3B0JSS9</accession>
<keyword evidence="4" id="KW-1185">Reference proteome</keyword>
<gene>
    <name evidence="3" type="ORF">DGUA_6G011177</name>
</gene>
<protein>
    <submittedName>
        <fullName evidence="3">Blast:ATP-binding cassette sub-family D member 3</fullName>
    </submittedName>
</protein>
<dbReference type="EMBL" id="OUUW01000003">
    <property type="protein sequence ID" value="SPP78530.1"/>
    <property type="molecule type" value="Genomic_DNA"/>
</dbReference>
<reference evidence="4" key="1">
    <citation type="submission" date="2018-01" db="EMBL/GenBank/DDBJ databases">
        <authorList>
            <person name="Alioto T."/>
            <person name="Alioto T."/>
        </authorList>
    </citation>
    <scope>NUCLEOTIDE SEQUENCE [LARGE SCALE GENOMIC DNA]</scope>
</reference>
<feature type="compositionally biased region" description="Polar residues" evidence="2">
    <location>
        <begin position="32"/>
        <end position="41"/>
    </location>
</feature>
<dbReference type="AlphaFoldDB" id="A0A3B0JSS9"/>
<evidence type="ECO:0000256" key="2">
    <source>
        <dbReference type="SAM" id="MobiDB-lite"/>
    </source>
</evidence>
<dbReference type="PANTHER" id="PTHR23161">
    <property type="entry name" value="PROTEIN CIP2A"/>
    <property type="match status" value="1"/>
</dbReference>
<feature type="coiled-coil region" evidence="1">
    <location>
        <begin position="700"/>
        <end position="867"/>
    </location>
</feature>
<dbReference type="OrthoDB" id="73401at2759"/>
<evidence type="ECO:0000313" key="3">
    <source>
        <dbReference type="EMBL" id="SPP78530.1"/>
    </source>
</evidence>
<dbReference type="PANTHER" id="PTHR23161:SF2">
    <property type="entry name" value="PROTEIN CIP2A"/>
    <property type="match status" value="1"/>
</dbReference>